<dbReference type="SUPFAM" id="SSF56235">
    <property type="entry name" value="N-terminal nucleophile aminohydrolases (Ntn hydrolases)"/>
    <property type="match status" value="1"/>
</dbReference>
<dbReference type="CDD" id="cd01902">
    <property type="entry name" value="Ntn_CGH"/>
    <property type="match status" value="1"/>
</dbReference>
<feature type="signal peptide" evidence="3">
    <location>
        <begin position="1"/>
        <end position="33"/>
    </location>
</feature>
<dbReference type="GO" id="GO:0016787">
    <property type="term" value="F:hydrolase activity"/>
    <property type="evidence" value="ECO:0007669"/>
    <property type="project" value="UniProtKB-KW"/>
</dbReference>
<comment type="similarity">
    <text evidence="1">Belongs to the peptidase C59 family.</text>
</comment>
<name>A0A1D9G6X6_MOOP1</name>
<dbReference type="InterPro" id="IPR029055">
    <property type="entry name" value="Ntn_hydrolases_N"/>
</dbReference>
<dbReference type="Gene3D" id="3.60.60.10">
    <property type="entry name" value="Penicillin V Acylase, Chain A"/>
    <property type="match status" value="1"/>
</dbReference>
<dbReference type="EMBL" id="CP017708">
    <property type="protein sequence ID" value="AOY83388.2"/>
    <property type="molecule type" value="Genomic_DNA"/>
</dbReference>
<keyword evidence="2 5" id="KW-0378">Hydrolase</keyword>
<dbReference type="Pfam" id="PF02275">
    <property type="entry name" value="CBAH"/>
    <property type="match status" value="1"/>
</dbReference>
<feature type="chain" id="PRO_5039674084" evidence="3">
    <location>
        <begin position="34"/>
        <end position="381"/>
    </location>
</feature>
<sequence length="381" mass="41980">MMKKHNLIIKKVATLLVVLITILSMAVVPPAQACSRLVYDGSSNGPITARSMDWLNDPGTELWVFPKGMERDGGAGCNPITWTSKYGSIVTSSYNMGTVDGINEKGLVANLLFLTATDYGKIEPGDQTLSIGGWGQYVLDNYATVNEAVTELQQEPFRIIPATAKDILSRKLGLDIPENRSQLEFTLHLSLSDPSGDSAIFEYINGELKIHHGKEYNVLTNDPTFDEQLAINNNWNQLNDVVGGSFVPGSNHPSSRFIRASYYLGQMNNACLSKLLKNRRNELAAALGIIRNVSDPLGLSGLAISTTQWRTVSDQTNLTYFFEFTKSPNVFWVEMSKLNLEEGAPVMKLENVDSLSLVGEVSGEFQKAEPFSWDLSTVCPR</sequence>
<dbReference type="PANTHER" id="PTHR35527">
    <property type="entry name" value="CHOLOYLGLYCINE HYDROLASE"/>
    <property type="match status" value="1"/>
</dbReference>
<dbReference type="InterPro" id="IPR052193">
    <property type="entry name" value="Peptidase_C59"/>
</dbReference>
<dbReference type="AlphaFoldDB" id="A0A1D9G6X6"/>
<evidence type="ECO:0000256" key="3">
    <source>
        <dbReference type="SAM" id="SignalP"/>
    </source>
</evidence>
<evidence type="ECO:0000259" key="4">
    <source>
        <dbReference type="Pfam" id="PF02275"/>
    </source>
</evidence>
<gene>
    <name evidence="5" type="ORF">BJP36_29195</name>
</gene>
<organism evidence="5">
    <name type="scientific">Moorena producens (strain JHB)</name>
    <dbReference type="NCBI Taxonomy" id="1454205"/>
    <lineage>
        <taxon>Bacteria</taxon>
        <taxon>Bacillati</taxon>
        <taxon>Cyanobacteriota</taxon>
        <taxon>Cyanophyceae</taxon>
        <taxon>Coleofasciculales</taxon>
        <taxon>Coleofasciculaceae</taxon>
        <taxon>Moorena</taxon>
    </lineage>
</organism>
<evidence type="ECO:0000256" key="1">
    <source>
        <dbReference type="ARBA" id="ARBA00006625"/>
    </source>
</evidence>
<dbReference type="InterPro" id="IPR029132">
    <property type="entry name" value="CBAH/NAAA_C"/>
</dbReference>
<protein>
    <submittedName>
        <fullName evidence="5">Linear amide C-N hydrolase</fullName>
    </submittedName>
</protein>
<dbReference type="Proteomes" id="UP000176944">
    <property type="component" value="Chromosome"/>
</dbReference>
<proteinExistence type="inferred from homology"/>
<reference evidence="5" key="2">
    <citation type="submission" date="2022-10" db="EMBL/GenBank/DDBJ databases">
        <authorList>
            <person name="Ngo T.-E."/>
        </authorList>
    </citation>
    <scope>NUCLEOTIDE SEQUENCE</scope>
    <source>
        <strain evidence="5">JHB</strain>
    </source>
</reference>
<evidence type="ECO:0000313" key="5">
    <source>
        <dbReference type="EMBL" id="AOY83388.2"/>
    </source>
</evidence>
<evidence type="ECO:0000256" key="2">
    <source>
        <dbReference type="ARBA" id="ARBA00022801"/>
    </source>
</evidence>
<reference evidence="5" key="1">
    <citation type="journal article" date="2017" name="Proc. Natl. Acad. Sci. U.S.A.">
        <title>Comparative genomics uncovers the prolific and distinctive metabolic potential of the cyanobacterial genus Moorea.</title>
        <authorList>
            <person name="Leao T."/>
            <person name="Castelao G."/>
            <person name="Korobeynikov A."/>
            <person name="Monroe E.A."/>
            <person name="Podell S."/>
            <person name="Glukhov E."/>
            <person name="Allen E.E."/>
            <person name="Gerwick W.H."/>
            <person name="Gerwick L."/>
        </authorList>
    </citation>
    <scope>NUCLEOTIDE SEQUENCE</scope>
    <source>
        <strain evidence="5">JHB</strain>
    </source>
</reference>
<feature type="domain" description="Choloylglycine hydrolase/NAAA C-terminal" evidence="4">
    <location>
        <begin position="34"/>
        <end position="343"/>
    </location>
</feature>
<keyword evidence="3" id="KW-0732">Signal</keyword>
<accession>A0A1D9G6X6</accession>
<dbReference type="PANTHER" id="PTHR35527:SF2">
    <property type="entry name" value="HYDROLASE"/>
    <property type="match status" value="1"/>
</dbReference>